<keyword evidence="2" id="KW-1185">Reference proteome</keyword>
<sequence>MYRLRRKDRDIGAHDTVAFAKIISDKFTGQSHGGRHDRW</sequence>
<dbReference type="EMBL" id="CZQA01000001">
    <property type="protein sequence ID" value="CUS33128.1"/>
    <property type="molecule type" value="Genomic_DNA"/>
</dbReference>
<gene>
    <name evidence="1" type="ORF">COMA1_10985</name>
</gene>
<evidence type="ECO:0000313" key="2">
    <source>
        <dbReference type="Proteomes" id="UP000199032"/>
    </source>
</evidence>
<protein>
    <submittedName>
        <fullName evidence="1">Uncharacterized protein</fullName>
    </submittedName>
</protein>
<dbReference type="AlphaFoldDB" id="A0A0S4L919"/>
<dbReference type="Proteomes" id="UP000199032">
    <property type="component" value="Unassembled WGS sequence"/>
</dbReference>
<reference evidence="1 2" key="1">
    <citation type="submission" date="2015-10" db="EMBL/GenBank/DDBJ databases">
        <authorList>
            <person name="Gilbert D.G."/>
        </authorList>
    </citation>
    <scope>NUCLEOTIDE SEQUENCE [LARGE SCALE GENOMIC DNA]</scope>
    <source>
        <strain evidence="1">COMA1</strain>
    </source>
</reference>
<name>A0A0S4L919_9BACT</name>
<organism evidence="1 2">
    <name type="scientific">Candidatus Nitrospira nitrosa</name>
    <dbReference type="NCBI Taxonomy" id="1742972"/>
    <lineage>
        <taxon>Bacteria</taxon>
        <taxon>Pseudomonadati</taxon>
        <taxon>Nitrospirota</taxon>
        <taxon>Nitrospiria</taxon>
        <taxon>Nitrospirales</taxon>
        <taxon>Nitrospiraceae</taxon>
        <taxon>Nitrospira</taxon>
    </lineage>
</organism>
<accession>A0A0S4L919</accession>
<evidence type="ECO:0000313" key="1">
    <source>
        <dbReference type="EMBL" id="CUS33128.1"/>
    </source>
</evidence>
<proteinExistence type="predicted"/>